<dbReference type="EMBL" id="JALRMR010000004">
    <property type="protein sequence ID" value="MDT1973747.1"/>
    <property type="molecule type" value="Genomic_DNA"/>
</dbReference>
<dbReference type="PRINTS" id="PR00830">
    <property type="entry name" value="ENDOLAPTASE"/>
</dbReference>
<dbReference type="CDD" id="cd00009">
    <property type="entry name" value="AAA"/>
    <property type="match status" value="1"/>
</dbReference>
<dbReference type="InterPro" id="IPR021886">
    <property type="entry name" value="MgsA_C"/>
</dbReference>
<dbReference type="FunFam" id="3.40.50.300:FF:000766">
    <property type="entry name" value="Recombination factor protein RarA"/>
    <property type="match status" value="1"/>
</dbReference>
<dbReference type="SMART" id="SM00382">
    <property type="entry name" value="AAA"/>
    <property type="match status" value="1"/>
</dbReference>
<keyword evidence="4" id="KW-0067">ATP-binding</keyword>
<evidence type="ECO:0000256" key="3">
    <source>
        <dbReference type="ARBA" id="ARBA00022741"/>
    </source>
</evidence>
<feature type="domain" description="AAA+ ATPase" evidence="5">
    <location>
        <begin position="38"/>
        <end position="150"/>
    </location>
</feature>
<dbReference type="Proteomes" id="UP001249945">
    <property type="component" value="Unassembled WGS sequence"/>
</dbReference>
<dbReference type="InterPro" id="IPR003959">
    <property type="entry name" value="ATPase_AAA_core"/>
</dbReference>
<keyword evidence="3" id="KW-0547">Nucleotide-binding</keyword>
<protein>
    <recommendedName>
        <fullName evidence="2">Replication-associated recombination protein A</fullName>
    </recommendedName>
</protein>
<dbReference type="SUPFAM" id="SSF52540">
    <property type="entry name" value="P-loop containing nucleoside triphosphate hydrolases"/>
    <property type="match status" value="1"/>
</dbReference>
<dbReference type="InterPro" id="IPR008921">
    <property type="entry name" value="DNA_pol3_clamp-load_cplx_C"/>
</dbReference>
<dbReference type="Pfam" id="PF12002">
    <property type="entry name" value="MgsA_C"/>
    <property type="match status" value="1"/>
</dbReference>
<dbReference type="PANTHER" id="PTHR13779:SF7">
    <property type="entry name" value="ATPASE WRNIP1"/>
    <property type="match status" value="1"/>
</dbReference>
<dbReference type="GO" id="GO:0003677">
    <property type="term" value="F:DNA binding"/>
    <property type="evidence" value="ECO:0007669"/>
    <property type="project" value="InterPro"/>
</dbReference>
<sequence>MNQPLAFRMRPTNIDQIVGQQHLVGEGKIIRRMVEAKMLSSMILYGPPGIGKTSIASAIAGSTQFAFRTLNAATDSKKDLQIVVEEAKMSGTVILLLDEVHRLDKPKQDFLLPHLENGRVIMIGATTENPYITINPAIRSRTQIFELKPLQIEEIESALERAIKDSDKGLGSLTIEITPEAMLHFARATNGDVRSSLNGLELAVRSTKPNQDGVIVITLEIAEECLQRKALTHDKDGDAHYDVISALQKSVRGSDVNAALHYMGRLVEAGDLPIIARRLIVIAYEDIGLANPAAAARTVTAVQAAEKLGFPEARIPLANAVVDLCLSPKSNSTYVAIDAALSDIRAGKSGDVPDHLKDSHYSGAKELGRGVDYKYPHSFPGAWVNQQYLPDKLKNAVYFEPNHTGKYEDSLARQYDTINKMKKKS</sequence>
<name>A0AAW8R9L0_CARDV</name>
<dbReference type="InterPro" id="IPR032423">
    <property type="entry name" value="AAA_assoc_2"/>
</dbReference>
<evidence type="ECO:0000256" key="2">
    <source>
        <dbReference type="ARBA" id="ARBA00020776"/>
    </source>
</evidence>
<dbReference type="InterPro" id="IPR027417">
    <property type="entry name" value="P-loop_NTPase"/>
</dbReference>
<organism evidence="6 7">
    <name type="scientific">Carnobacterium divergens</name>
    <name type="common">Lactobacillus divergens</name>
    <dbReference type="NCBI Taxonomy" id="2748"/>
    <lineage>
        <taxon>Bacteria</taxon>
        <taxon>Bacillati</taxon>
        <taxon>Bacillota</taxon>
        <taxon>Bacilli</taxon>
        <taxon>Lactobacillales</taxon>
        <taxon>Carnobacteriaceae</taxon>
        <taxon>Carnobacterium</taxon>
    </lineage>
</organism>
<dbReference type="InterPro" id="IPR003593">
    <property type="entry name" value="AAA+_ATPase"/>
</dbReference>
<dbReference type="FunFam" id="1.10.8.60:FF:000029">
    <property type="entry name" value="Replication-associated recombination protein A"/>
    <property type="match status" value="1"/>
</dbReference>
<dbReference type="AlphaFoldDB" id="A0AAW8R9L0"/>
<dbReference type="CDD" id="cd18139">
    <property type="entry name" value="HLD_clamp_RarA"/>
    <property type="match status" value="1"/>
</dbReference>
<dbReference type="PANTHER" id="PTHR13779">
    <property type="entry name" value="WERNER HELICASE-INTERACTING PROTEIN 1 FAMILY MEMBER"/>
    <property type="match status" value="1"/>
</dbReference>
<dbReference type="Gene3D" id="1.20.272.10">
    <property type="match status" value="1"/>
</dbReference>
<dbReference type="Gene3D" id="1.10.8.60">
    <property type="match status" value="1"/>
</dbReference>
<dbReference type="Gene3D" id="1.10.3710.10">
    <property type="entry name" value="DNA polymerase III clamp loader subunits, C-terminal domain"/>
    <property type="match status" value="1"/>
</dbReference>
<dbReference type="Pfam" id="PF16193">
    <property type="entry name" value="AAA_assoc_2"/>
    <property type="match status" value="1"/>
</dbReference>
<evidence type="ECO:0000256" key="4">
    <source>
        <dbReference type="ARBA" id="ARBA00022840"/>
    </source>
</evidence>
<proteinExistence type="inferred from homology"/>
<gene>
    <name evidence="6" type="ORF">MX635_04970</name>
</gene>
<reference evidence="6" key="1">
    <citation type="submission" date="2022-04" db="EMBL/GenBank/DDBJ databases">
        <title>Draft genome sequences of lactic acid bacteria (LAB) strains involved in meat spoilage.</title>
        <authorList>
            <person name="Palevich N."/>
        </authorList>
    </citation>
    <scope>NUCLEOTIDE SEQUENCE</scope>
    <source>
        <strain evidence="6">9-14</strain>
    </source>
</reference>
<dbReference type="InterPro" id="IPR051314">
    <property type="entry name" value="AAA_ATPase_RarA/MGS1/WRNIP1"/>
</dbReference>
<evidence type="ECO:0000313" key="6">
    <source>
        <dbReference type="EMBL" id="MDT1973747.1"/>
    </source>
</evidence>
<dbReference type="GO" id="GO:0000731">
    <property type="term" value="P:DNA synthesis involved in DNA repair"/>
    <property type="evidence" value="ECO:0007669"/>
    <property type="project" value="TreeGrafter"/>
</dbReference>
<dbReference type="GO" id="GO:0017116">
    <property type="term" value="F:single-stranded DNA helicase activity"/>
    <property type="evidence" value="ECO:0007669"/>
    <property type="project" value="TreeGrafter"/>
</dbReference>
<comment type="similarity">
    <text evidence="1">Belongs to the AAA ATPase family. RarA/MGS1/WRNIP1 subfamily.</text>
</comment>
<dbReference type="SUPFAM" id="SSF48019">
    <property type="entry name" value="post-AAA+ oligomerization domain-like"/>
    <property type="match status" value="1"/>
</dbReference>
<dbReference type="Pfam" id="PF00004">
    <property type="entry name" value="AAA"/>
    <property type="match status" value="1"/>
</dbReference>
<dbReference type="FunFam" id="1.10.3710.10:FF:000003">
    <property type="entry name" value="ATPase, AAA family protein"/>
    <property type="match status" value="1"/>
</dbReference>
<dbReference type="RefSeq" id="WP_311780196.1">
    <property type="nucleotide sequence ID" value="NZ_JALRMR010000004.1"/>
</dbReference>
<dbReference type="Gene3D" id="3.40.50.300">
    <property type="entry name" value="P-loop containing nucleotide triphosphate hydrolases"/>
    <property type="match status" value="1"/>
</dbReference>
<dbReference type="FunFam" id="1.20.272.10:FF:000001">
    <property type="entry name" value="Putative AAA family ATPase"/>
    <property type="match status" value="1"/>
</dbReference>
<evidence type="ECO:0000313" key="7">
    <source>
        <dbReference type="Proteomes" id="UP001249945"/>
    </source>
</evidence>
<evidence type="ECO:0000259" key="5">
    <source>
        <dbReference type="SMART" id="SM00382"/>
    </source>
</evidence>
<dbReference type="GO" id="GO:0016887">
    <property type="term" value="F:ATP hydrolysis activity"/>
    <property type="evidence" value="ECO:0007669"/>
    <property type="project" value="InterPro"/>
</dbReference>
<accession>A0AAW8R9L0</accession>
<dbReference type="GO" id="GO:0005524">
    <property type="term" value="F:ATP binding"/>
    <property type="evidence" value="ECO:0007669"/>
    <property type="project" value="UniProtKB-KW"/>
</dbReference>
<comment type="caution">
    <text evidence="6">The sequence shown here is derived from an EMBL/GenBank/DDBJ whole genome shotgun (WGS) entry which is preliminary data.</text>
</comment>
<dbReference type="GO" id="GO:0006261">
    <property type="term" value="P:DNA-templated DNA replication"/>
    <property type="evidence" value="ECO:0007669"/>
    <property type="project" value="TreeGrafter"/>
</dbReference>
<evidence type="ECO:0000256" key="1">
    <source>
        <dbReference type="ARBA" id="ARBA00008959"/>
    </source>
</evidence>
<dbReference type="GO" id="GO:0008047">
    <property type="term" value="F:enzyme activator activity"/>
    <property type="evidence" value="ECO:0007669"/>
    <property type="project" value="TreeGrafter"/>
</dbReference>